<dbReference type="PANTHER" id="PTHR33269:SF17">
    <property type="entry name" value="NADH-UBIQUINONE OXIDOREDUCTASE CHAIN 6"/>
    <property type="match status" value="1"/>
</dbReference>
<keyword evidence="2" id="KW-1003">Cell membrane</keyword>
<dbReference type="Gene3D" id="1.20.120.1200">
    <property type="entry name" value="NADH-ubiquinone/plastoquinone oxidoreductase chain 6, subunit NuoJ"/>
    <property type="match status" value="1"/>
</dbReference>
<feature type="transmembrane region" description="Helical" evidence="2">
    <location>
        <begin position="136"/>
        <end position="157"/>
    </location>
</feature>
<dbReference type="Pfam" id="PF00499">
    <property type="entry name" value="Oxidored_q3"/>
    <property type="match status" value="1"/>
</dbReference>
<dbReference type="InterPro" id="IPR001457">
    <property type="entry name" value="NADH_UbQ/plastoQ_OxRdtase_su6"/>
</dbReference>
<dbReference type="GO" id="GO:0048038">
    <property type="term" value="F:quinone binding"/>
    <property type="evidence" value="ECO:0007669"/>
    <property type="project" value="UniProtKB-UniRule"/>
</dbReference>
<feature type="transmembrane region" description="Helical" evidence="2">
    <location>
        <begin position="57"/>
        <end position="79"/>
    </location>
</feature>
<comment type="function">
    <text evidence="2">NDH-1 shuttles electrons from NADH, via FMN and iron-sulfur (Fe-S) centers, to quinones in the respiratory chain. Couples the redox reaction to proton translocation (for every two electrons transferred, four hydrogen ions are translocated across the cytoplasmic membrane), and thus conserves the redox energy in a proton gradient.</text>
</comment>
<dbReference type="STRING" id="351605.Gura_0322"/>
<keyword evidence="3" id="KW-0560">Oxidoreductase</keyword>
<keyword evidence="4" id="KW-1185">Reference proteome</keyword>
<keyword evidence="2" id="KW-0520">NAD</keyword>
<evidence type="ECO:0000313" key="4">
    <source>
        <dbReference type="Proteomes" id="UP000006695"/>
    </source>
</evidence>
<dbReference type="GO" id="GO:0016491">
    <property type="term" value="F:oxidoreductase activity"/>
    <property type="evidence" value="ECO:0007669"/>
    <property type="project" value="UniProtKB-KW"/>
</dbReference>
<comment type="catalytic activity">
    <reaction evidence="2">
        <text>a quinone + NADH + 5 H(+)(in) = a quinol + NAD(+) + 4 H(+)(out)</text>
        <dbReference type="Rhea" id="RHEA:57888"/>
        <dbReference type="ChEBI" id="CHEBI:15378"/>
        <dbReference type="ChEBI" id="CHEBI:24646"/>
        <dbReference type="ChEBI" id="CHEBI:57540"/>
        <dbReference type="ChEBI" id="CHEBI:57945"/>
        <dbReference type="ChEBI" id="CHEBI:132124"/>
    </reaction>
</comment>
<keyword evidence="2" id="KW-0874">Quinone</keyword>
<dbReference type="KEGG" id="gur:Gura_0322"/>
<evidence type="ECO:0000256" key="2">
    <source>
        <dbReference type="RuleBase" id="RU004429"/>
    </source>
</evidence>
<reference evidence="3 4" key="1">
    <citation type="submission" date="2007-05" db="EMBL/GenBank/DDBJ databases">
        <title>Complete sequence of Geobacter uraniireducens Rf4.</title>
        <authorList>
            <consortium name="US DOE Joint Genome Institute"/>
            <person name="Copeland A."/>
            <person name="Lucas S."/>
            <person name="Lapidus A."/>
            <person name="Barry K."/>
            <person name="Detter J.C."/>
            <person name="Glavina del Rio T."/>
            <person name="Hammon N."/>
            <person name="Israni S."/>
            <person name="Dalin E."/>
            <person name="Tice H."/>
            <person name="Pitluck S."/>
            <person name="Chertkov O."/>
            <person name="Brettin T."/>
            <person name="Bruce D."/>
            <person name="Han C."/>
            <person name="Schmutz J."/>
            <person name="Larimer F."/>
            <person name="Land M."/>
            <person name="Hauser L."/>
            <person name="Kyrpides N."/>
            <person name="Mikhailova N."/>
            <person name="Shelobolina E."/>
            <person name="Aklujkar M."/>
            <person name="Lovley D."/>
            <person name="Richardson P."/>
        </authorList>
    </citation>
    <scope>NUCLEOTIDE SEQUENCE [LARGE SCALE GENOMIC DNA]</scope>
    <source>
        <strain evidence="3 4">Rf4</strain>
    </source>
</reference>
<organism evidence="3 4">
    <name type="scientific">Geotalea uraniireducens (strain Rf4)</name>
    <name type="common">Geobacter uraniireducens</name>
    <dbReference type="NCBI Taxonomy" id="351605"/>
    <lineage>
        <taxon>Bacteria</taxon>
        <taxon>Pseudomonadati</taxon>
        <taxon>Thermodesulfobacteriota</taxon>
        <taxon>Desulfuromonadia</taxon>
        <taxon>Geobacterales</taxon>
        <taxon>Geobacteraceae</taxon>
        <taxon>Geotalea</taxon>
    </lineage>
</organism>
<dbReference type="Proteomes" id="UP000006695">
    <property type="component" value="Chromosome"/>
</dbReference>
<gene>
    <name evidence="3" type="ordered locus">Gura_0322</name>
</gene>
<feature type="transmembrane region" description="Helical" evidence="2">
    <location>
        <begin position="29"/>
        <end position="51"/>
    </location>
</feature>
<keyword evidence="2" id="KW-1133">Transmembrane helix</keyword>
<dbReference type="GO" id="GO:0008137">
    <property type="term" value="F:NADH dehydrogenase (ubiquinone) activity"/>
    <property type="evidence" value="ECO:0007669"/>
    <property type="project" value="UniProtKB-UniRule"/>
</dbReference>
<keyword evidence="2" id="KW-0812">Transmembrane</keyword>
<evidence type="ECO:0000256" key="1">
    <source>
        <dbReference type="ARBA" id="ARBA00005698"/>
    </source>
</evidence>
<comment type="similarity">
    <text evidence="1 2">Belongs to the complex I subunit 6 family.</text>
</comment>
<feature type="transmembrane region" description="Helical" evidence="2">
    <location>
        <begin position="6"/>
        <end position="22"/>
    </location>
</feature>
<dbReference type="GO" id="GO:0005886">
    <property type="term" value="C:plasma membrane"/>
    <property type="evidence" value="ECO:0007669"/>
    <property type="project" value="UniProtKB-SubCell"/>
</dbReference>
<name>A5GD04_GEOUR</name>
<keyword evidence="2" id="KW-0472">Membrane</keyword>
<dbReference type="InterPro" id="IPR042106">
    <property type="entry name" value="Nuo/plastoQ_OxRdtase_6_NuoJ"/>
</dbReference>
<accession>A5GD04</accession>
<proteinExistence type="inferred from homology"/>
<protein>
    <recommendedName>
        <fullName evidence="2">NADH-quinone oxidoreductase subunit J</fullName>
        <ecNumber evidence="2">7.1.1.-</ecNumber>
    </recommendedName>
</protein>
<dbReference type="AlphaFoldDB" id="A5GD04"/>
<comment type="subcellular location">
    <subcellularLocation>
        <location evidence="2">Cell membrane</location>
        <topology evidence="2">Multi-pass membrane protein</topology>
    </subcellularLocation>
</comment>
<feature type="transmembrane region" description="Helical" evidence="2">
    <location>
        <begin position="91"/>
        <end position="111"/>
    </location>
</feature>
<sequence length="161" mass="17688">MEATLFYILAAVAVIATGFAITEKHTVHAIVYLVTSFFALAVVFYLLGAPLVAVFEVIIYAGAIMVLFMFVIMMLDLGHPEKVALPGMRDWWPALLLGGIILAAIIALLTAQQQAVIGKLPYVGIRDFSRVLFRKYGIAVEIISMQLLFALVGALYLGRRR</sequence>
<dbReference type="OrthoDB" id="9790848at2"/>
<dbReference type="EMBL" id="CP000698">
    <property type="protein sequence ID" value="ABQ24538.1"/>
    <property type="molecule type" value="Genomic_DNA"/>
</dbReference>
<dbReference type="HOGENOM" id="CLU_085957_0_1_7"/>
<dbReference type="EC" id="7.1.1.-" evidence="2"/>
<evidence type="ECO:0000313" key="3">
    <source>
        <dbReference type="EMBL" id="ABQ24538.1"/>
    </source>
</evidence>
<dbReference type="RefSeq" id="WP_011937264.1">
    <property type="nucleotide sequence ID" value="NC_009483.1"/>
</dbReference>
<dbReference type="PANTHER" id="PTHR33269">
    <property type="entry name" value="NADH-UBIQUINONE OXIDOREDUCTASE CHAIN 6"/>
    <property type="match status" value="1"/>
</dbReference>